<dbReference type="InterPro" id="IPR009060">
    <property type="entry name" value="UBA-like_sf"/>
</dbReference>
<accession>A0A0G0N9N0</accession>
<gene>
    <name evidence="6" type="primary">tsf</name>
    <name evidence="8" type="ORF">US94_C0024G0005</name>
</gene>
<evidence type="ECO:0000256" key="2">
    <source>
        <dbReference type="ARBA" id="ARBA00016956"/>
    </source>
</evidence>
<dbReference type="PATRIC" id="fig|1618336.3.peg.394"/>
<comment type="subcellular location">
    <subcellularLocation>
        <location evidence="6">Cytoplasm</location>
    </subcellularLocation>
</comment>
<evidence type="ECO:0000256" key="1">
    <source>
        <dbReference type="ARBA" id="ARBA00005532"/>
    </source>
</evidence>
<feature type="region of interest" description="Involved in Mg(2+) ion dislocation from EF-Tu" evidence="6">
    <location>
        <begin position="78"/>
        <end position="81"/>
    </location>
</feature>
<evidence type="ECO:0000256" key="4">
    <source>
        <dbReference type="ARBA" id="ARBA00022917"/>
    </source>
</evidence>
<evidence type="ECO:0000313" key="9">
    <source>
        <dbReference type="Proteomes" id="UP000034498"/>
    </source>
</evidence>
<dbReference type="GO" id="GO:0003746">
    <property type="term" value="F:translation elongation factor activity"/>
    <property type="evidence" value="ECO:0007669"/>
    <property type="project" value="UniProtKB-UniRule"/>
</dbReference>
<keyword evidence="6" id="KW-0963">Cytoplasm</keyword>
<dbReference type="PROSITE" id="PS01126">
    <property type="entry name" value="EF_TS_1"/>
    <property type="match status" value="1"/>
</dbReference>
<dbReference type="Gene3D" id="1.10.8.10">
    <property type="entry name" value="DNA helicase RuvA subunit, C-terminal domain"/>
    <property type="match status" value="1"/>
</dbReference>
<evidence type="ECO:0000313" key="8">
    <source>
        <dbReference type="EMBL" id="KKQ73821.1"/>
    </source>
</evidence>
<dbReference type="FunFam" id="1.10.8.10:FF:000001">
    <property type="entry name" value="Elongation factor Ts"/>
    <property type="match status" value="1"/>
</dbReference>
<comment type="caution">
    <text evidence="8">The sequence shown here is derived from an EMBL/GenBank/DDBJ whole genome shotgun (WGS) entry which is preliminary data.</text>
</comment>
<dbReference type="STRING" id="1618336.US94_C0024G0005"/>
<organism evidence="8 9">
    <name type="scientific">Berkelbacteria bacterium GW2011_GWB1_38_5</name>
    <dbReference type="NCBI Taxonomy" id="1618336"/>
    <lineage>
        <taxon>Bacteria</taxon>
        <taxon>Candidatus Berkelbacteria</taxon>
    </lineage>
</organism>
<evidence type="ECO:0000256" key="5">
    <source>
        <dbReference type="ARBA" id="ARBA00025453"/>
    </source>
</evidence>
<dbReference type="EMBL" id="LBUX01000024">
    <property type="protein sequence ID" value="KKQ73821.1"/>
    <property type="molecule type" value="Genomic_DNA"/>
</dbReference>
<dbReference type="InterPro" id="IPR018101">
    <property type="entry name" value="Transl_elong_Ts_CS"/>
</dbReference>
<keyword evidence="4 6" id="KW-0648">Protein biosynthesis</keyword>
<feature type="domain" description="Translation elongation factor EFTs/EF1B dimerisation" evidence="7">
    <location>
        <begin position="69"/>
        <end position="147"/>
    </location>
</feature>
<comment type="similarity">
    <text evidence="1 6">Belongs to the EF-Ts family.</text>
</comment>
<dbReference type="GO" id="GO:0005737">
    <property type="term" value="C:cytoplasm"/>
    <property type="evidence" value="ECO:0007669"/>
    <property type="project" value="UniProtKB-SubCell"/>
</dbReference>
<evidence type="ECO:0000256" key="3">
    <source>
        <dbReference type="ARBA" id="ARBA00022768"/>
    </source>
</evidence>
<dbReference type="InterPro" id="IPR001816">
    <property type="entry name" value="Transl_elong_EFTs/EF1B"/>
</dbReference>
<dbReference type="PANTHER" id="PTHR11741">
    <property type="entry name" value="ELONGATION FACTOR TS"/>
    <property type="match status" value="1"/>
</dbReference>
<dbReference type="AlphaFoldDB" id="A0A0G0N9N0"/>
<dbReference type="PANTHER" id="PTHR11741:SF10">
    <property type="entry name" value="POLYPROTEIN OF EF-TS, CHLOROPLASTIC"/>
    <property type="match status" value="1"/>
</dbReference>
<evidence type="ECO:0000259" key="7">
    <source>
        <dbReference type="Pfam" id="PF00889"/>
    </source>
</evidence>
<dbReference type="CDD" id="cd14275">
    <property type="entry name" value="UBA_EF-Ts"/>
    <property type="match status" value="1"/>
</dbReference>
<dbReference type="Gene3D" id="3.30.479.20">
    <property type="entry name" value="Elongation factor Ts, dimerisation domain"/>
    <property type="match status" value="1"/>
</dbReference>
<dbReference type="InterPro" id="IPR014039">
    <property type="entry name" value="Transl_elong_EFTs/EF1B_dimer"/>
</dbReference>
<dbReference type="Pfam" id="PF00889">
    <property type="entry name" value="EF_TS"/>
    <property type="match status" value="1"/>
</dbReference>
<sequence>MDAKLVARLRAETGAGVMDCKKALEESRGDFEKAKAILENNAAAIAKKKSERSANQGLIECYCHGGKIGVLLELACETDFVAKNEEFKNLAHDLAMQVVSMNPKNIEELFSGAYIKDESLTIKKLIEQTVGKIGENIQVKRFIRYELGEEIK</sequence>
<dbReference type="SUPFAM" id="SSF46934">
    <property type="entry name" value="UBA-like"/>
    <property type="match status" value="1"/>
</dbReference>
<name>A0A0G0N9N0_9BACT</name>
<evidence type="ECO:0000256" key="6">
    <source>
        <dbReference type="HAMAP-Rule" id="MF_00050"/>
    </source>
</evidence>
<dbReference type="NCBIfam" id="TIGR00116">
    <property type="entry name" value="tsf"/>
    <property type="match status" value="1"/>
</dbReference>
<keyword evidence="3 6" id="KW-0251">Elongation factor</keyword>
<dbReference type="InterPro" id="IPR036402">
    <property type="entry name" value="EF-Ts_dimer_sf"/>
</dbReference>
<reference evidence="8 9" key="1">
    <citation type="journal article" date="2015" name="Nature">
        <title>rRNA introns, odd ribosomes, and small enigmatic genomes across a large radiation of phyla.</title>
        <authorList>
            <person name="Brown C.T."/>
            <person name="Hug L.A."/>
            <person name="Thomas B.C."/>
            <person name="Sharon I."/>
            <person name="Castelle C.J."/>
            <person name="Singh A."/>
            <person name="Wilkins M.J."/>
            <person name="Williams K.H."/>
            <person name="Banfield J.F."/>
        </authorList>
    </citation>
    <scope>NUCLEOTIDE SEQUENCE [LARGE SCALE GENOMIC DNA]</scope>
</reference>
<protein>
    <recommendedName>
        <fullName evidence="2 6">Elongation factor Ts</fullName>
        <shortName evidence="6">EF-Ts</shortName>
    </recommendedName>
</protein>
<dbReference type="SUPFAM" id="SSF54713">
    <property type="entry name" value="Elongation factor Ts (EF-Ts), dimerisation domain"/>
    <property type="match status" value="1"/>
</dbReference>
<dbReference type="Proteomes" id="UP000034498">
    <property type="component" value="Unassembled WGS sequence"/>
</dbReference>
<comment type="function">
    <text evidence="5 6">Associates with the EF-Tu.GDP complex and induces the exchange of GDP to GTP. It remains bound to the aminoacyl-tRNA.EF-Tu.GTP complex up to the GTP hydrolysis stage on the ribosome.</text>
</comment>
<dbReference type="HAMAP" id="MF_00050">
    <property type="entry name" value="EF_Ts"/>
    <property type="match status" value="1"/>
</dbReference>
<proteinExistence type="inferred from homology"/>